<gene>
    <name evidence="1" type="ORF">H1P_1150029</name>
</gene>
<dbReference type="Proteomes" id="UP000320055">
    <property type="component" value="Unassembled WGS sequence"/>
</dbReference>
<dbReference type="AlphaFoldDB" id="A0A563VJV9"/>
<evidence type="ECO:0000313" key="1">
    <source>
        <dbReference type="EMBL" id="VEP11719.1"/>
    </source>
</evidence>
<proteinExistence type="predicted"/>
<organism evidence="1 2">
    <name type="scientific">Hyella patelloides LEGE 07179</name>
    <dbReference type="NCBI Taxonomy" id="945734"/>
    <lineage>
        <taxon>Bacteria</taxon>
        <taxon>Bacillati</taxon>
        <taxon>Cyanobacteriota</taxon>
        <taxon>Cyanophyceae</taxon>
        <taxon>Pleurocapsales</taxon>
        <taxon>Hyellaceae</taxon>
        <taxon>Hyella</taxon>
    </lineage>
</organism>
<protein>
    <submittedName>
        <fullName evidence="1">Uncharacterized protein</fullName>
    </submittedName>
</protein>
<reference evidence="1 2" key="1">
    <citation type="submission" date="2019-01" db="EMBL/GenBank/DDBJ databases">
        <authorList>
            <person name="Brito A."/>
        </authorList>
    </citation>
    <scope>NUCLEOTIDE SEQUENCE [LARGE SCALE GENOMIC DNA]</scope>
    <source>
        <strain evidence="1">1</strain>
    </source>
</reference>
<name>A0A563VJV9_9CYAN</name>
<dbReference type="EMBL" id="CAACVJ010000019">
    <property type="protein sequence ID" value="VEP11719.1"/>
    <property type="molecule type" value="Genomic_DNA"/>
</dbReference>
<sequence length="40" mass="4385">MGGAEEFCRETTESAPWVSLNEQYARCATAKPSPLGKRVL</sequence>
<accession>A0A563VJV9</accession>
<evidence type="ECO:0000313" key="2">
    <source>
        <dbReference type="Proteomes" id="UP000320055"/>
    </source>
</evidence>
<keyword evidence="2" id="KW-1185">Reference proteome</keyword>